<reference evidence="9 10" key="1">
    <citation type="journal article" date="2015" name="Genome Announc.">
        <title>Expanding the biotechnology potential of lactobacilli through comparative genomics of 213 strains and associated genera.</title>
        <authorList>
            <person name="Sun Z."/>
            <person name="Harris H.M."/>
            <person name="McCann A."/>
            <person name="Guo C."/>
            <person name="Argimon S."/>
            <person name="Zhang W."/>
            <person name="Yang X."/>
            <person name="Jeffery I.B."/>
            <person name="Cooney J.C."/>
            <person name="Kagawa T.F."/>
            <person name="Liu W."/>
            <person name="Song Y."/>
            <person name="Salvetti E."/>
            <person name="Wrobel A."/>
            <person name="Rasinkangas P."/>
            <person name="Parkhill J."/>
            <person name="Rea M.C."/>
            <person name="O'Sullivan O."/>
            <person name="Ritari J."/>
            <person name="Douillard F.P."/>
            <person name="Paul Ross R."/>
            <person name="Yang R."/>
            <person name="Briner A.E."/>
            <person name="Felis G.E."/>
            <person name="de Vos W.M."/>
            <person name="Barrangou R."/>
            <person name="Klaenhammer T.R."/>
            <person name="Caufield P.W."/>
            <person name="Cui Y."/>
            <person name="Zhang H."/>
            <person name="O'Toole P.W."/>
        </authorList>
    </citation>
    <scope>NUCLEOTIDE SEQUENCE [LARGE SCALE GENOMIC DNA]</scope>
    <source>
        <strain evidence="9 10">DSM 13343</strain>
    </source>
</reference>
<feature type="transmembrane region" description="Helical" evidence="8">
    <location>
        <begin position="183"/>
        <end position="203"/>
    </location>
</feature>
<keyword evidence="10" id="KW-1185">Reference proteome</keyword>
<dbReference type="InterPro" id="IPR000522">
    <property type="entry name" value="ABC_transptr_permease_BtuC"/>
</dbReference>
<keyword evidence="3" id="KW-0813">Transport</keyword>
<evidence type="ECO:0000256" key="1">
    <source>
        <dbReference type="ARBA" id="ARBA00004651"/>
    </source>
</evidence>
<evidence type="ECO:0000256" key="5">
    <source>
        <dbReference type="ARBA" id="ARBA00022692"/>
    </source>
</evidence>
<keyword evidence="5 8" id="KW-0812">Transmembrane</keyword>
<feature type="transmembrane region" description="Helical" evidence="8">
    <location>
        <begin position="85"/>
        <end position="107"/>
    </location>
</feature>
<dbReference type="InterPro" id="IPR037294">
    <property type="entry name" value="ABC_BtuC-like"/>
</dbReference>
<dbReference type="GO" id="GO:0033214">
    <property type="term" value="P:siderophore-iron import into cell"/>
    <property type="evidence" value="ECO:0007669"/>
    <property type="project" value="TreeGrafter"/>
</dbReference>
<dbReference type="EMBL" id="AZEU01000155">
    <property type="protein sequence ID" value="KRL44416.1"/>
    <property type="molecule type" value="Genomic_DNA"/>
</dbReference>
<keyword evidence="4" id="KW-1003">Cell membrane</keyword>
<dbReference type="PANTHER" id="PTHR30472:SF1">
    <property type="entry name" value="FE(3+) DICITRATE TRANSPORT SYSTEM PERMEASE PROTEIN FECC-RELATED"/>
    <property type="match status" value="1"/>
</dbReference>
<proteinExistence type="inferred from homology"/>
<evidence type="ECO:0000313" key="10">
    <source>
        <dbReference type="Proteomes" id="UP000051790"/>
    </source>
</evidence>
<dbReference type="AlphaFoldDB" id="A0A0R1QHW2"/>
<evidence type="ECO:0000256" key="4">
    <source>
        <dbReference type="ARBA" id="ARBA00022475"/>
    </source>
</evidence>
<dbReference type="Pfam" id="PF01032">
    <property type="entry name" value="FecCD"/>
    <property type="match status" value="1"/>
</dbReference>
<dbReference type="SUPFAM" id="SSF81345">
    <property type="entry name" value="ABC transporter involved in vitamin B12 uptake, BtuC"/>
    <property type="match status" value="1"/>
</dbReference>
<evidence type="ECO:0000256" key="2">
    <source>
        <dbReference type="ARBA" id="ARBA00007935"/>
    </source>
</evidence>
<evidence type="ECO:0000256" key="6">
    <source>
        <dbReference type="ARBA" id="ARBA00022989"/>
    </source>
</evidence>
<feature type="transmembrane region" description="Helical" evidence="8">
    <location>
        <begin position="229"/>
        <end position="252"/>
    </location>
</feature>
<feature type="transmembrane region" description="Helical" evidence="8">
    <location>
        <begin position="139"/>
        <end position="163"/>
    </location>
</feature>
<sequence length="325" mass="34507">MKRSGLWRLNVVLLLLLGLLAMLSTAAGVKWYGPLSWFSASHLTQQILLTIRLPRTLAAILVGGMLALSGQLMQNVSHNPIADPSILGVNAGAMLALMIGGLMGLNLNIFNSLWLSILGAGLAFVVVLGLAMRRRGLDVLRFILGGTVVSSLITCIAYAIGILTNQTAQYRNLLVGGFANVTMPQVHALLVVMVILVIGVACFHKELSLLILDDSTARGLGVRPARTRLLASVLVVLSAAMAVAVGGNIGFVGLGVPQLVSFWHPDRLERNVLPTMLLGASFMLTVDILAKTLNRPNELPLSALSAICGGIFLMVMLNHKKVVVA</sequence>
<feature type="transmembrane region" description="Helical" evidence="8">
    <location>
        <begin position="52"/>
        <end position="73"/>
    </location>
</feature>
<dbReference type="OrthoDB" id="9811721at2"/>
<dbReference type="CDD" id="cd06550">
    <property type="entry name" value="TM_ABC_iron-siderophores_like"/>
    <property type="match status" value="1"/>
</dbReference>
<dbReference type="RefSeq" id="WP_054718877.1">
    <property type="nucleotide sequence ID" value="NZ_AZEU01000155.1"/>
</dbReference>
<comment type="similarity">
    <text evidence="2">Belongs to the binding-protein-dependent transport system permease family. FecCD subfamily.</text>
</comment>
<keyword evidence="6 8" id="KW-1133">Transmembrane helix</keyword>
<feature type="transmembrane region" description="Helical" evidence="8">
    <location>
        <begin position="272"/>
        <end position="290"/>
    </location>
</feature>
<gene>
    <name evidence="9" type="ORF">FD01_GL001155</name>
</gene>
<dbReference type="GO" id="GO:0022857">
    <property type="term" value="F:transmembrane transporter activity"/>
    <property type="evidence" value="ECO:0007669"/>
    <property type="project" value="InterPro"/>
</dbReference>
<accession>A0A0R1QHW2</accession>
<evidence type="ECO:0000256" key="3">
    <source>
        <dbReference type="ARBA" id="ARBA00022448"/>
    </source>
</evidence>
<dbReference type="PATRIC" id="fig|1423769.4.peg.1247"/>
<comment type="caution">
    <text evidence="9">The sequence shown here is derived from an EMBL/GenBank/DDBJ whole genome shotgun (WGS) entry which is preliminary data.</text>
</comment>
<evidence type="ECO:0000313" key="9">
    <source>
        <dbReference type="EMBL" id="KRL44416.1"/>
    </source>
</evidence>
<feature type="transmembrane region" description="Helical" evidence="8">
    <location>
        <begin position="299"/>
        <end position="317"/>
    </location>
</feature>
<name>A0A0R1QHW2_9LACO</name>
<comment type="subcellular location">
    <subcellularLocation>
        <location evidence="1">Cell membrane</location>
        <topology evidence="1">Multi-pass membrane protein</topology>
    </subcellularLocation>
</comment>
<dbReference type="PANTHER" id="PTHR30472">
    <property type="entry name" value="FERRIC ENTEROBACTIN TRANSPORT SYSTEM PERMEASE PROTEIN"/>
    <property type="match status" value="1"/>
</dbReference>
<evidence type="ECO:0000256" key="8">
    <source>
        <dbReference type="SAM" id="Phobius"/>
    </source>
</evidence>
<keyword evidence="7 8" id="KW-0472">Membrane</keyword>
<organism evidence="9 10">
    <name type="scientific">Lacticaseibacillus manihotivorans DSM 13343 = JCM 12514</name>
    <dbReference type="NCBI Taxonomy" id="1423769"/>
    <lineage>
        <taxon>Bacteria</taxon>
        <taxon>Bacillati</taxon>
        <taxon>Bacillota</taxon>
        <taxon>Bacilli</taxon>
        <taxon>Lactobacillales</taxon>
        <taxon>Lactobacillaceae</taxon>
        <taxon>Lacticaseibacillus</taxon>
    </lineage>
</organism>
<dbReference type="Gene3D" id="1.10.3470.10">
    <property type="entry name" value="ABC transporter involved in vitamin B12 uptake, BtuC"/>
    <property type="match status" value="1"/>
</dbReference>
<protein>
    <submittedName>
        <fullName evidence="9">Transport system permease protein</fullName>
    </submittedName>
</protein>
<evidence type="ECO:0000256" key="7">
    <source>
        <dbReference type="ARBA" id="ARBA00023136"/>
    </source>
</evidence>
<dbReference type="Proteomes" id="UP000051790">
    <property type="component" value="Unassembled WGS sequence"/>
</dbReference>
<feature type="transmembrane region" description="Helical" evidence="8">
    <location>
        <begin position="113"/>
        <end position="132"/>
    </location>
</feature>
<dbReference type="GO" id="GO:0005886">
    <property type="term" value="C:plasma membrane"/>
    <property type="evidence" value="ECO:0007669"/>
    <property type="project" value="UniProtKB-SubCell"/>
</dbReference>